<dbReference type="EMBL" id="BLXX01000019">
    <property type="protein sequence ID" value="GFO61747.1"/>
    <property type="molecule type" value="Genomic_DNA"/>
</dbReference>
<dbReference type="Proteomes" id="UP000556026">
    <property type="component" value="Unassembled WGS sequence"/>
</dbReference>
<dbReference type="GO" id="GO:0008047">
    <property type="term" value="F:enzyme activator activity"/>
    <property type="evidence" value="ECO:0007669"/>
    <property type="project" value="InterPro"/>
</dbReference>
<dbReference type="PANTHER" id="PTHR30302">
    <property type="entry name" value="HYDROGENASE 1 MATURATION PROTEASE"/>
    <property type="match status" value="1"/>
</dbReference>
<name>A0A6V8MPD5_9BACT</name>
<keyword evidence="2 7" id="KW-0533">Nickel</keyword>
<dbReference type="GO" id="GO:0046872">
    <property type="term" value="F:metal ion binding"/>
    <property type="evidence" value="ECO:0007669"/>
    <property type="project" value="UniProtKB-KW"/>
</dbReference>
<sequence length="167" mass="17819">MEILVLGIGNLVMSDDGIGVRVVQSLAEHYRFPEQVTVLDGGTLGLDLLPQIGEARRLVIVDAVDTGEPPGTLVRLTGEEIPLALETKLSPHQMGLKDLLTVASLLGQAPQETVLLGVQPQSVEMALELTPPVQAQLAPLVVRVLDELSAWGVRPEPASAFLHNLNT</sequence>
<dbReference type="Pfam" id="PF01750">
    <property type="entry name" value="HycI"/>
    <property type="match status" value="1"/>
</dbReference>
<evidence type="ECO:0000256" key="6">
    <source>
        <dbReference type="ARBA" id="ARBA00022801"/>
    </source>
</evidence>
<dbReference type="InterPro" id="IPR004419">
    <property type="entry name" value="Pept_A31_hyd_express"/>
</dbReference>
<evidence type="ECO:0000256" key="5">
    <source>
        <dbReference type="ARBA" id="ARBA00022750"/>
    </source>
</evidence>
<dbReference type="PANTHER" id="PTHR30302:SF1">
    <property type="entry name" value="HYDROGENASE 2 MATURATION PROTEASE"/>
    <property type="match status" value="1"/>
</dbReference>
<keyword evidence="3" id="KW-0645">Protease</keyword>
<keyword evidence="6" id="KW-0378">Hydrolase</keyword>
<dbReference type="RefSeq" id="WP_183356532.1">
    <property type="nucleotide sequence ID" value="NZ_BLXX01000019.1"/>
</dbReference>
<proteinExistence type="inferred from homology"/>
<reference evidence="9" key="1">
    <citation type="submission" date="2020-06" db="EMBL/GenBank/DDBJ databases">
        <title>Draft genomic sequence of Geomonas sp. Red330.</title>
        <authorList>
            <person name="Itoh H."/>
            <person name="Zhenxing X."/>
            <person name="Ushijima N."/>
            <person name="Masuda Y."/>
            <person name="Shiratori Y."/>
            <person name="Senoo K."/>
        </authorList>
    </citation>
    <scope>NUCLEOTIDE SEQUENCE [LARGE SCALE GENOMIC DNA]</scope>
    <source>
        <strain evidence="9">Red330</strain>
    </source>
</reference>
<dbReference type="AlphaFoldDB" id="A0A6V8MPD5"/>
<evidence type="ECO:0000313" key="9">
    <source>
        <dbReference type="Proteomes" id="UP000556026"/>
    </source>
</evidence>
<evidence type="ECO:0000256" key="1">
    <source>
        <dbReference type="ARBA" id="ARBA00006814"/>
    </source>
</evidence>
<keyword evidence="5" id="KW-0064">Aspartyl protease</keyword>
<comment type="similarity">
    <text evidence="1">Belongs to the peptidase A31 family.</text>
</comment>
<evidence type="ECO:0000256" key="7">
    <source>
        <dbReference type="PIRSR" id="PIRSR604419-1"/>
    </source>
</evidence>
<protein>
    <submittedName>
        <fullName evidence="8">Membrane protein</fullName>
    </submittedName>
</protein>
<gene>
    <name evidence="8" type="primary">hyaP</name>
    <name evidence="8" type="ORF">GMST_40720</name>
</gene>
<feature type="binding site" evidence="7">
    <location>
        <position position="92"/>
    </location>
    <ligand>
        <name>Ni(2+)</name>
        <dbReference type="ChEBI" id="CHEBI:49786"/>
    </ligand>
</feature>
<dbReference type="GO" id="GO:0004190">
    <property type="term" value="F:aspartic-type endopeptidase activity"/>
    <property type="evidence" value="ECO:0007669"/>
    <property type="project" value="UniProtKB-KW"/>
</dbReference>
<keyword evidence="4 7" id="KW-0479">Metal-binding</keyword>
<dbReference type="FunFam" id="3.40.50.1450:FF:000002">
    <property type="entry name" value="Hydrogenase 1 maturation protease"/>
    <property type="match status" value="1"/>
</dbReference>
<dbReference type="GO" id="GO:0016485">
    <property type="term" value="P:protein processing"/>
    <property type="evidence" value="ECO:0007669"/>
    <property type="project" value="InterPro"/>
</dbReference>
<dbReference type="NCBIfam" id="TIGR00072">
    <property type="entry name" value="hydrog_prot"/>
    <property type="match status" value="1"/>
</dbReference>
<dbReference type="InterPro" id="IPR000671">
    <property type="entry name" value="Peptidase_A31"/>
</dbReference>
<evidence type="ECO:0000313" key="8">
    <source>
        <dbReference type="EMBL" id="GFO61747.1"/>
    </source>
</evidence>
<feature type="binding site" evidence="7">
    <location>
        <position position="62"/>
    </location>
    <ligand>
        <name>Ni(2+)</name>
        <dbReference type="ChEBI" id="CHEBI:49786"/>
    </ligand>
</feature>
<evidence type="ECO:0000256" key="4">
    <source>
        <dbReference type="ARBA" id="ARBA00022723"/>
    </source>
</evidence>
<dbReference type="PRINTS" id="PR00446">
    <property type="entry name" value="HYDRGNUPTAKE"/>
</dbReference>
<dbReference type="InterPro" id="IPR023430">
    <property type="entry name" value="Pept_HybD-like_dom_sf"/>
</dbReference>
<accession>A0A6V8MPD5</accession>
<dbReference type="Gene3D" id="3.40.50.1450">
    <property type="entry name" value="HybD-like"/>
    <property type="match status" value="1"/>
</dbReference>
<evidence type="ECO:0000256" key="2">
    <source>
        <dbReference type="ARBA" id="ARBA00022596"/>
    </source>
</evidence>
<dbReference type="CDD" id="cd06062">
    <property type="entry name" value="H2MP_MemB-H2up"/>
    <property type="match status" value="1"/>
</dbReference>
<keyword evidence="9" id="KW-1185">Reference proteome</keyword>
<dbReference type="SUPFAM" id="SSF53163">
    <property type="entry name" value="HybD-like"/>
    <property type="match status" value="1"/>
</dbReference>
<evidence type="ECO:0000256" key="3">
    <source>
        <dbReference type="ARBA" id="ARBA00022670"/>
    </source>
</evidence>
<comment type="caution">
    <text evidence="8">The sequence shown here is derived from an EMBL/GenBank/DDBJ whole genome shotgun (WGS) entry which is preliminary data.</text>
</comment>
<organism evidence="8 9">
    <name type="scientific">Geomonas silvestris</name>
    <dbReference type="NCBI Taxonomy" id="2740184"/>
    <lineage>
        <taxon>Bacteria</taxon>
        <taxon>Pseudomonadati</taxon>
        <taxon>Thermodesulfobacteriota</taxon>
        <taxon>Desulfuromonadia</taxon>
        <taxon>Geobacterales</taxon>
        <taxon>Geobacteraceae</taxon>
        <taxon>Geomonas</taxon>
    </lineage>
</organism>
<dbReference type="NCBIfam" id="TIGR00140">
    <property type="entry name" value="hupD"/>
    <property type="match status" value="1"/>
</dbReference>